<reference evidence="3" key="1">
    <citation type="journal article" date="2019" name="Int. J. Syst. Evol. Microbiol.">
        <title>The Global Catalogue of Microorganisms (GCM) 10K type strain sequencing project: providing services to taxonomists for standard genome sequencing and annotation.</title>
        <authorList>
            <consortium name="The Broad Institute Genomics Platform"/>
            <consortium name="The Broad Institute Genome Sequencing Center for Infectious Disease"/>
            <person name="Wu L."/>
            <person name="Ma J."/>
        </authorList>
    </citation>
    <scope>NUCLEOTIDE SEQUENCE [LARGE SCALE GENOMIC DNA]</scope>
    <source>
        <strain evidence="3">JCM 16343</strain>
    </source>
</reference>
<accession>A0ABP3FTR9</accession>
<keyword evidence="3" id="KW-1185">Reference proteome</keyword>
<name>A0ABP3FTR9_9GAMM</name>
<dbReference type="EMBL" id="BAAAFR010000008">
    <property type="protein sequence ID" value="GAA0323608.1"/>
    <property type="molecule type" value="Genomic_DNA"/>
</dbReference>
<gene>
    <name evidence="2" type="ORF">GCM10009129_21800</name>
</gene>
<dbReference type="InterPro" id="IPR004045">
    <property type="entry name" value="Glutathione_S-Trfase_N"/>
</dbReference>
<dbReference type="InterPro" id="IPR036249">
    <property type="entry name" value="Thioredoxin-like_sf"/>
</dbReference>
<sequence>MILPNNVIGHHIKSLQATTSTLLRGGRGNMGTPEPIMPEKMLVLYEHEACPYSRRVREVMTHLNLDYESRPSPHKGHVYRDELKARAGKAQVPFLIDDNTEDQILDSQAIIDHLFANYSKNGVTPERYQAPNGDKATVINKAASVVSMMRGVKAVHPDKNQARGRPDEPLHLYGFEASPFCRLVREKLSELEVGFISHSVAREQIEDIGAFGMRLGLGKYKPIKGGKREHVMQEVMHGKLQFPYLIDPNTDTQMFESKDILDYLEKTYG</sequence>
<dbReference type="Gene3D" id="3.40.30.10">
    <property type="entry name" value="Glutaredoxin"/>
    <property type="match status" value="2"/>
</dbReference>
<proteinExistence type="predicted"/>
<dbReference type="PROSITE" id="PS51354">
    <property type="entry name" value="GLUTAREDOXIN_2"/>
    <property type="match status" value="1"/>
</dbReference>
<protein>
    <submittedName>
        <fullName evidence="2">Glutathione S-transferase N-terminal domain-containing protein</fullName>
    </submittedName>
</protein>
<feature type="domain" description="GST N-terminal" evidence="1">
    <location>
        <begin position="168"/>
        <end position="269"/>
    </location>
</feature>
<dbReference type="PROSITE" id="PS50404">
    <property type="entry name" value="GST_NTER"/>
    <property type="match status" value="2"/>
</dbReference>
<evidence type="ECO:0000259" key="1">
    <source>
        <dbReference type="PROSITE" id="PS50404"/>
    </source>
</evidence>
<dbReference type="RefSeq" id="WP_201504556.1">
    <property type="nucleotide sequence ID" value="NZ_BAAAFR010000008.1"/>
</dbReference>
<dbReference type="Pfam" id="PF13417">
    <property type="entry name" value="GST_N_3"/>
    <property type="match status" value="2"/>
</dbReference>
<comment type="caution">
    <text evidence="2">The sequence shown here is derived from an EMBL/GenBank/DDBJ whole genome shotgun (WGS) entry which is preliminary data.</text>
</comment>
<evidence type="ECO:0000313" key="3">
    <source>
        <dbReference type="Proteomes" id="UP001501787"/>
    </source>
</evidence>
<dbReference type="Proteomes" id="UP001501787">
    <property type="component" value="Unassembled WGS sequence"/>
</dbReference>
<dbReference type="PANTHER" id="PTHR45288:SF1">
    <property type="entry name" value="THIOREDOXIN FAMILY PROTEIN"/>
    <property type="match status" value="1"/>
</dbReference>
<dbReference type="SUPFAM" id="SSF52833">
    <property type="entry name" value="Thioredoxin-like"/>
    <property type="match status" value="2"/>
</dbReference>
<feature type="domain" description="GST N-terminal" evidence="1">
    <location>
        <begin position="40"/>
        <end position="122"/>
    </location>
</feature>
<dbReference type="PANTHER" id="PTHR45288">
    <property type="entry name" value="THIOREDOXIN FAMILY PROTEIN"/>
    <property type="match status" value="1"/>
</dbReference>
<evidence type="ECO:0000313" key="2">
    <source>
        <dbReference type="EMBL" id="GAA0323608.1"/>
    </source>
</evidence>
<organism evidence="2 3">
    <name type="scientific">Psychrobacter aestuarii</name>
    <dbReference type="NCBI Taxonomy" id="556327"/>
    <lineage>
        <taxon>Bacteria</taxon>
        <taxon>Pseudomonadati</taxon>
        <taxon>Pseudomonadota</taxon>
        <taxon>Gammaproteobacteria</taxon>
        <taxon>Moraxellales</taxon>
        <taxon>Moraxellaceae</taxon>
        <taxon>Psychrobacter</taxon>
    </lineage>
</organism>